<dbReference type="RefSeq" id="WP_014337243.1">
    <property type="nucleotide sequence ID" value="NC_016830.1"/>
</dbReference>
<dbReference type="PANTHER" id="PTHR23028">
    <property type="entry name" value="ACETYLTRANSFERASE"/>
    <property type="match status" value="1"/>
</dbReference>
<feature type="transmembrane region" description="Helical" evidence="1">
    <location>
        <begin position="77"/>
        <end position="96"/>
    </location>
</feature>
<name>A0ABM6QXA1_PSEO1</name>
<feature type="transmembrane region" description="Helical" evidence="1">
    <location>
        <begin position="7"/>
        <end position="25"/>
    </location>
</feature>
<dbReference type="InterPro" id="IPR043968">
    <property type="entry name" value="SGNH"/>
</dbReference>
<evidence type="ECO:0000259" key="2">
    <source>
        <dbReference type="Pfam" id="PF01757"/>
    </source>
</evidence>
<feature type="transmembrane region" description="Helical" evidence="1">
    <location>
        <begin position="285"/>
        <end position="301"/>
    </location>
</feature>
<accession>A0ABM6QXA1</accession>
<feature type="domain" description="SGNH" evidence="3">
    <location>
        <begin position="413"/>
        <end position="612"/>
    </location>
</feature>
<feature type="domain" description="Acyltransferase 3" evidence="2">
    <location>
        <begin position="5"/>
        <end position="321"/>
    </location>
</feature>
<evidence type="ECO:0000256" key="1">
    <source>
        <dbReference type="SAM" id="Phobius"/>
    </source>
</evidence>
<feature type="transmembrane region" description="Helical" evidence="1">
    <location>
        <begin position="343"/>
        <end position="362"/>
    </location>
</feature>
<organism evidence="4 5">
    <name type="scientific">Pseudomonas ogarae (strain DSM 112162 / CECT 30235 / F113)</name>
    <dbReference type="NCBI Taxonomy" id="1114970"/>
    <lineage>
        <taxon>Bacteria</taxon>
        <taxon>Pseudomonadati</taxon>
        <taxon>Pseudomonadota</taxon>
        <taxon>Gammaproteobacteria</taxon>
        <taxon>Pseudomonadales</taxon>
        <taxon>Pseudomonadaceae</taxon>
        <taxon>Pseudomonas</taxon>
    </lineage>
</organism>
<feature type="transmembrane region" description="Helical" evidence="1">
    <location>
        <begin position="170"/>
        <end position="188"/>
    </location>
</feature>
<proteinExistence type="predicted"/>
<dbReference type="InterPro" id="IPR002656">
    <property type="entry name" value="Acyl_transf_3_dom"/>
</dbReference>
<reference evidence="4 5" key="1">
    <citation type="submission" date="2018-01" db="EMBL/GenBank/DDBJ databases">
        <title>Tropical forage species Digitaria eriantha prevents oxidative stress under low temperature conditions by the incorporation of polyhydroxybutyrate-producing endophytic bacteria.</title>
        <authorList>
            <person name="Stritzler M."/>
            <person name="Ayub N."/>
        </authorList>
    </citation>
    <scope>NUCLEOTIDE SEQUENCE [LARGE SCALE GENOMIC DNA]</scope>
    <source>
        <strain evidence="4 5">FR1</strain>
    </source>
</reference>
<feature type="transmembrane region" description="Helical" evidence="1">
    <location>
        <begin position="228"/>
        <end position="247"/>
    </location>
</feature>
<keyword evidence="1" id="KW-0812">Transmembrane</keyword>
<gene>
    <name evidence="4" type="ORF">C1C98_08820</name>
</gene>
<keyword evidence="5" id="KW-1185">Reference proteome</keyword>
<protein>
    <submittedName>
        <fullName evidence="4">Glucans biosynthesis protein MdoC</fullName>
    </submittedName>
</protein>
<sequence>MTFRKDINGLRAWAVTLVVLFHFDFPIFSGGFIGVDIFFVISGFLMAGILTKKLESSSARLLPKEIVDFYLARARRILPALLALCATTIIAGWFYLSPAQYNELADQVVAALGFYSNNFFLGQSGYFETSSNQKLLLHTWSLSVEWQFYIMLPLFMSTVWLFRKNRKWQFLAACAAGITSLTYCIYLANSKPDAAFYSTFSRAWEMLAGSLVYFLTSQNKKEHKGLETAGFLIIIFSATLLNASSAWPDIITIFPVLAAAMIIYSNSNSYWTSGKLIQYIGERSYSIYLWHWPLAVSIRFIDPQNPILATTIGIFLTLILAEVSYRLIEKKAKITFLPSKRNLAFLASLTPIIFVVSLGFIINKADGYPNRFPAKASDLARYKFSLNEYRDGKCFMRPEQTHEAFNNCNDSRVHPAQTILLWGDSHAAHLYPGILKNLPKNKSITQFTASGCPPFIGVDINDRKNCRDINDFVADWIINNQPGEVILSARWSKYNWKSLRHTLEFLQAKGVNNITVFGPAPIWNRTLTDILLKNSLLNNASLPEREKNHLISDDGTDEGIRKISREYGVNFVSVRKIFCTEQGCMTYLNTKNGPVPTAWDTAHLSSEASDHLIFHSKIFNSFF</sequence>
<dbReference type="Proteomes" id="UP000235315">
    <property type="component" value="Chromosome"/>
</dbReference>
<dbReference type="Pfam" id="PF19040">
    <property type="entry name" value="SGNH"/>
    <property type="match status" value="1"/>
</dbReference>
<evidence type="ECO:0000313" key="4">
    <source>
        <dbReference type="EMBL" id="AUO45552.1"/>
    </source>
</evidence>
<evidence type="ECO:0000313" key="5">
    <source>
        <dbReference type="Proteomes" id="UP000235315"/>
    </source>
</evidence>
<feature type="transmembrane region" description="Helical" evidence="1">
    <location>
        <begin position="253"/>
        <end position="273"/>
    </location>
</feature>
<dbReference type="PANTHER" id="PTHR23028:SF53">
    <property type="entry name" value="ACYL_TRANSF_3 DOMAIN-CONTAINING PROTEIN"/>
    <property type="match status" value="1"/>
</dbReference>
<dbReference type="InterPro" id="IPR050879">
    <property type="entry name" value="Acyltransferase_3"/>
</dbReference>
<dbReference type="Pfam" id="PF01757">
    <property type="entry name" value="Acyl_transf_3"/>
    <property type="match status" value="1"/>
</dbReference>
<keyword evidence="1" id="KW-1133">Transmembrane helix</keyword>
<feature type="transmembrane region" description="Helical" evidence="1">
    <location>
        <begin position="194"/>
        <end position="216"/>
    </location>
</feature>
<keyword evidence="1" id="KW-0472">Membrane</keyword>
<feature type="transmembrane region" description="Helical" evidence="1">
    <location>
        <begin position="31"/>
        <end position="50"/>
    </location>
</feature>
<feature type="transmembrane region" description="Helical" evidence="1">
    <location>
        <begin position="307"/>
        <end position="328"/>
    </location>
</feature>
<evidence type="ECO:0000259" key="3">
    <source>
        <dbReference type="Pfam" id="PF19040"/>
    </source>
</evidence>
<dbReference type="EMBL" id="CP025738">
    <property type="protein sequence ID" value="AUO45552.1"/>
    <property type="molecule type" value="Genomic_DNA"/>
</dbReference>
<feature type="transmembrane region" description="Helical" evidence="1">
    <location>
        <begin position="146"/>
        <end position="163"/>
    </location>
</feature>